<accession>A0A1J5QAW4</accession>
<dbReference type="InterPro" id="IPR003812">
    <property type="entry name" value="Fido"/>
</dbReference>
<feature type="domain" description="Fido" evidence="1">
    <location>
        <begin position="119"/>
        <end position="248"/>
    </location>
</feature>
<reference evidence="2" key="1">
    <citation type="submission" date="2016-10" db="EMBL/GenBank/DDBJ databases">
        <title>Sequence of Gallionella enrichment culture.</title>
        <authorList>
            <person name="Poehlein A."/>
            <person name="Muehling M."/>
            <person name="Daniel R."/>
        </authorList>
    </citation>
    <scope>NUCLEOTIDE SEQUENCE</scope>
</reference>
<dbReference type="EMBL" id="MLJW01001709">
    <property type="protein sequence ID" value="OIQ77044.1"/>
    <property type="molecule type" value="Genomic_DNA"/>
</dbReference>
<comment type="caution">
    <text evidence="2">The sequence shown here is derived from an EMBL/GenBank/DDBJ whole genome shotgun (WGS) entry which is preliminary data.</text>
</comment>
<protein>
    <recommendedName>
        <fullName evidence="1">Fido domain-containing protein</fullName>
    </recommendedName>
</protein>
<proteinExistence type="predicted"/>
<evidence type="ECO:0000313" key="2">
    <source>
        <dbReference type="EMBL" id="OIQ77044.1"/>
    </source>
</evidence>
<evidence type="ECO:0000259" key="1">
    <source>
        <dbReference type="PROSITE" id="PS51459"/>
    </source>
</evidence>
<dbReference type="AlphaFoldDB" id="A0A1J5QAW4"/>
<gene>
    <name evidence="2" type="ORF">GALL_412700</name>
</gene>
<sequence>MQQVFEGLFVFLTHLDALHFESLGKASLICLAVKSLRFYPVTVSQVVELPGVRQATADARAAMDLLRGERILRTKGPEVRALALSESARAAAQLGGIELSISVALLQASIESASAIAAAPMQSLARFHAIVLADHPEGERGRPRELSEAERERLFALNELLGAEASVPALIVAALAMAEILDIAPFAEANEIVARATFRSVLIGRGFDPEALALPEAGMLALGATSFAPALAAYRTGTPEGVASWLRHLASAVLLGARRGIEICDELSQS</sequence>
<dbReference type="PROSITE" id="PS51459">
    <property type="entry name" value="FIDO"/>
    <property type="match status" value="1"/>
</dbReference>
<name>A0A1J5QAW4_9ZZZZ</name>
<organism evidence="2">
    <name type="scientific">mine drainage metagenome</name>
    <dbReference type="NCBI Taxonomy" id="410659"/>
    <lineage>
        <taxon>unclassified sequences</taxon>
        <taxon>metagenomes</taxon>
        <taxon>ecological metagenomes</taxon>
    </lineage>
</organism>